<dbReference type="Gene3D" id="3.40.50.720">
    <property type="entry name" value="NAD(P)-binding Rossmann-like Domain"/>
    <property type="match status" value="1"/>
</dbReference>
<evidence type="ECO:0000256" key="1">
    <source>
        <dbReference type="SAM" id="Phobius"/>
    </source>
</evidence>
<sequence>MAASSAVAGTRVVVLGGSGFIGSAVVARFVAAGAVVRSVSRSGRPPVAGVEAVAADLTEPGRVAEVVADADVVLPLVLYTGGGTYRVDGGEAEAAARVNVAVVRSVVEAAAGRMIVFAGSTSQVGSGARQRVDGTETDVPTTEYDRQKCEAERVVLESGGISLRLPTVYGPTPLAVDRGVVTTMIRRALAGERLTVWGDGLMERDLVFVDDVANAFVEAVIHADRTAGRHWLLGTGRGVTVRELFETVSTSVSAHTGKPPVPVVSVPPPREATVMDVRSLVADPAAFTAASGWRATTPLHAGITATVAAVAERESPD</sequence>
<dbReference type="AlphaFoldDB" id="C7MX49"/>
<dbReference type="STRING" id="471857.Svir_29880"/>
<protein>
    <submittedName>
        <fullName evidence="3">Nucleoside-diphosphate-sugar epimerase</fullName>
    </submittedName>
</protein>
<feature type="transmembrane region" description="Helical" evidence="1">
    <location>
        <begin position="12"/>
        <end position="36"/>
    </location>
</feature>
<dbReference type="Pfam" id="PF01370">
    <property type="entry name" value="Epimerase"/>
    <property type="match status" value="1"/>
</dbReference>
<dbReference type="PANTHER" id="PTHR43245:SF13">
    <property type="entry name" value="UDP-D-APIOSE_UDP-D-XYLOSE SYNTHASE 2"/>
    <property type="match status" value="1"/>
</dbReference>
<dbReference type="SUPFAM" id="SSF51735">
    <property type="entry name" value="NAD(P)-binding Rossmann-fold domains"/>
    <property type="match status" value="1"/>
</dbReference>
<dbReference type="eggNOG" id="COG0451">
    <property type="taxonomic scope" value="Bacteria"/>
</dbReference>
<dbReference type="InterPro" id="IPR036291">
    <property type="entry name" value="NAD(P)-bd_dom_sf"/>
</dbReference>
<proteinExistence type="predicted"/>
<feature type="domain" description="NAD-dependent epimerase/dehydratase" evidence="2">
    <location>
        <begin position="12"/>
        <end position="234"/>
    </location>
</feature>
<reference evidence="3 4" key="1">
    <citation type="journal article" date="2009" name="Stand. Genomic Sci.">
        <title>Complete genome sequence of Saccharomonospora viridis type strain (P101).</title>
        <authorList>
            <person name="Pati A."/>
            <person name="Sikorski J."/>
            <person name="Nolan M."/>
            <person name="Lapidus A."/>
            <person name="Copeland A."/>
            <person name="Glavina Del Rio T."/>
            <person name="Lucas S."/>
            <person name="Chen F."/>
            <person name="Tice H."/>
            <person name="Pitluck S."/>
            <person name="Cheng J.F."/>
            <person name="Chertkov O."/>
            <person name="Brettin T."/>
            <person name="Han C."/>
            <person name="Detter J.C."/>
            <person name="Kuske C."/>
            <person name="Bruce D."/>
            <person name="Goodwin L."/>
            <person name="Chain P."/>
            <person name="D'haeseleer P."/>
            <person name="Chen A."/>
            <person name="Palaniappan K."/>
            <person name="Ivanova N."/>
            <person name="Mavromatis K."/>
            <person name="Mikhailova N."/>
            <person name="Rohde M."/>
            <person name="Tindall B.J."/>
            <person name="Goker M."/>
            <person name="Bristow J."/>
            <person name="Eisen J.A."/>
            <person name="Markowitz V."/>
            <person name="Hugenholtz P."/>
            <person name="Kyrpides N.C."/>
            <person name="Klenk H.P."/>
        </authorList>
    </citation>
    <scope>NUCLEOTIDE SEQUENCE [LARGE SCALE GENOMIC DNA]</scope>
    <source>
        <strain evidence="4">ATCC 15386 / DSM 43017 / JCM 3036 / NBRC 12207 / P101</strain>
    </source>
</reference>
<dbReference type="KEGG" id="svi:Svir_29880"/>
<organism evidence="3 4">
    <name type="scientific">Saccharomonospora viridis (strain ATCC 15386 / DSM 43017 / JCM 3036 / CCUG 5913 / NBRC 12207 / NCIMB 9602 / P101)</name>
    <name type="common">Thermoactinomyces viridis</name>
    <dbReference type="NCBI Taxonomy" id="471857"/>
    <lineage>
        <taxon>Bacteria</taxon>
        <taxon>Bacillati</taxon>
        <taxon>Actinomycetota</taxon>
        <taxon>Actinomycetes</taxon>
        <taxon>Pseudonocardiales</taxon>
        <taxon>Pseudonocardiaceae</taxon>
        <taxon>Saccharomonospora</taxon>
    </lineage>
</organism>
<gene>
    <name evidence="3" type="ordered locus">Svir_29880</name>
</gene>
<keyword evidence="4" id="KW-1185">Reference proteome</keyword>
<evidence type="ECO:0000313" key="4">
    <source>
        <dbReference type="Proteomes" id="UP000000841"/>
    </source>
</evidence>
<keyword evidence="1" id="KW-1133">Transmembrane helix</keyword>
<keyword evidence="1" id="KW-0472">Membrane</keyword>
<name>C7MX49_SACVD</name>
<accession>C7MX49</accession>
<dbReference type="EMBL" id="CP001683">
    <property type="protein sequence ID" value="ACU97966.1"/>
    <property type="molecule type" value="Genomic_DNA"/>
</dbReference>
<dbReference type="Proteomes" id="UP000000841">
    <property type="component" value="Chromosome"/>
</dbReference>
<dbReference type="PANTHER" id="PTHR43245">
    <property type="entry name" value="BIFUNCTIONAL POLYMYXIN RESISTANCE PROTEIN ARNA"/>
    <property type="match status" value="1"/>
</dbReference>
<keyword evidence="1" id="KW-0812">Transmembrane</keyword>
<dbReference type="HOGENOM" id="CLU_826071_0_0_11"/>
<dbReference type="InterPro" id="IPR001509">
    <property type="entry name" value="Epimerase_deHydtase"/>
</dbReference>
<evidence type="ECO:0000259" key="2">
    <source>
        <dbReference type="Pfam" id="PF01370"/>
    </source>
</evidence>
<evidence type="ECO:0000313" key="3">
    <source>
        <dbReference type="EMBL" id="ACU97966.1"/>
    </source>
</evidence>
<dbReference type="InterPro" id="IPR050177">
    <property type="entry name" value="Lipid_A_modif_metabolic_enz"/>
</dbReference>